<dbReference type="InterPro" id="IPR010982">
    <property type="entry name" value="Lambda_DNA-bd_dom_sf"/>
</dbReference>
<evidence type="ECO:0000256" key="8">
    <source>
        <dbReference type="ARBA" id="ARBA00023163"/>
    </source>
</evidence>
<evidence type="ECO:0000259" key="11">
    <source>
        <dbReference type="PROSITE" id="PS51042"/>
    </source>
</evidence>
<feature type="region of interest" description="Disordered" evidence="10">
    <location>
        <begin position="74"/>
        <end position="99"/>
    </location>
</feature>
<evidence type="ECO:0000256" key="4">
    <source>
        <dbReference type="ARBA" id="ARBA00023015"/>
    </source>
</evidence>
<dbReference type="AlphaFoldDB" id="A0A183ERC4"/>
<comment type="similarity">
    <text evidence="2">Belongs to the CUT homeobox family.</text>
</comment>
<keyword evidence="5" id="KW-0175">Coiled coil</keyword>
<keyword evidence="7" id="KW-0371">Homeobox</keyword>
<organism evidence="12">
    <name type="scientific">Gongylonema pulchrum</name>
    <dbReference type="NCBI Taxonomy" id="637853"/>
    <lineage>
        <taxon>Eukaryota</taxon>
        <taxon>Metazoa</taxon>
        <taxon>Ecdysozoa</taxon>
        <taxon>Nematoda</taxon>
        <taxon>Chromadorea</taxon>
        <taxon>Rhabditida</taxon>
        <taxon>Spirurina</taxon>
        <taxon>Spiruromorpha</taxon>
        <taxon>Spiruroidea</taxon>
        <taxon>Gongylonematidae</taxon>
        <taxon>Gongylonema</taxon>
    </lineage>
</organism>
<dbReference type="PROSITE" id="PS51042">
    <property type="entry name" value="CUT"/>
    <property type="match status" value="2"/>
</dbReference>
<dbReference type="Gene3D" id="1.10.260.40">
    <property type="entry name" value="lambda repressor-like DNA-binding domains"/>
    <property type="match status" value="2"/>
</dbReference>
<keyword evidence="8" id="KW-0804">Transcription</keyword>
<evidence type="ECO:0000256" key="7">
    <source>
        <dbReference type="ARBA" id="ARBA00023155"/>
    </source>
</evidence>
<keyword evidence="9" id="KW-0539">Nucleus</keyword>
<reference evidence="12" key="1">
    <citation type="submission" date="2016-06" db="UniProtKB">
        <authorList>
            <consortium name="WormBaseParasite"/>
        </authorList>
    </citation>
    <scope>IDENTIFICATION</scope>
</reference>
<dbReference type="WBParaSite" id="GPUH_0002354501-mRNA-1">
    <property type="protein sequence ID" value="GPUH_0002354501-mRNA-1"/>
    <property type="gene ID" value="GPUH_0002354501"/>
</dbReference>
<comment type="subcellular location">
    <subcellularLocation>
        <location evidence="1">Nucleus</location>
    </subcellularLocation>
</comment>
<dbReference type="InterPro" id="IPR003350">
    <property type="entry name" value="CUT_dom"/>
</dbReference>
<dbReference type="Pfam" id="PF02376">
    <property type="entry name" value="CUT"/>
    <property type="match status" value="2"/>
</dbReference>
<accession>A0A183ERC4</accession>
<evidence type="ECO:0000256" key="10">
    <source>
        <dbReference type="SAM" id="MobiDB-lite"/>
    </source>
</evidence>
<dbReference type="PANTHER" id="PTHR14043:SF2">
    <property type="entry name" value="HOMEOBOX PROTEIN CUT"/>
    <property type="match status" value="1"/>
</dbReference>
<keyword evidence="3" id="KW-0677">Repeat</keyword>
<dbReference type="SMART" id="SM01109">
    <property type="entry name" value="CUT"/>
    <property type="match status" value="2"/>
</dbReference>
<evidence type="ECO:0000256" key="3">
    <source>
        <dbReference type="ARBA" id="ARBA00022737"/>
    </source>
</evidence>
<protein>
    <submittedName>
        <fullName evidence="12">CUT domain-containing protein</fullName>
    </submittedName>
</protein>
<proteinExistence type="inferred from homology"/>
<dbReference type="PANTHER" id="PTHR14043">
    <property type="entry name" value="CCAAT DISPLACEMENT PROTEIN-RELATED"/>
    <property type="match status" value="1"/>
</dbReference>
<feature type="region of interest" description="Disordered" evidence="10">
    <location>
        <begin position="121"/>
        <end position="169"/>
    </location>
</feature>
<dbReference type="FunFam" id="1.10.260.40:FF:000027">
    <property type="entry name" value="Homeobox protein cut-like"/>
    <property type="match status" value="1"/>
</dbReference>
<name>A0A183ERC4_9BILA</name>
<feature type="compositionally biased region" description="Low complexity" evidence="10">
    <location>
        <begin position="149"/>
        <end position="167"/>
    </location>
</feature>
<keyword evidence="4" id="KW-0805">Transcription regulation</keyword>
<dbReference type="GO" id="GO:0003677">
    <property type="term" value="F:DNA binding"/>
    <property type="evidence" value="ECO:0007669"/>
    <property type="project" value="UniProtKB-KW"/>
</dbReference>
<feature type="domain" description="CUT" evidence="11">
    <location>
        <begin position="195"/>
        <end position="282"/>
    </location>
</feature>
<dbReference type="GO" id="GO:0005634">
    <property type="term" value="C:nucleus"/>
    <property type="evidence" value="ECO:0007669"/>
    <property type="project" value="UniProtKB-SubCell"/>
</dbReference>
<feature type="domain" description="CUT" evidence="11">
    <location>
        <begin position="1"/>
        <end position="44"/>
    </location>
</feature>
<evidence type="ECO:0000256" key="2">
    <source>
        <dbReference type="ARBA" id="ARBA00008190"/>
    </source>
</evidence>
<evidence type="ECO:0000256" key="6">
    <source>
        <dbReference type="ARBA" id="ARBA00023125"/>
    </source>
</evidence>
<sequence length="309" mass="34604">LSELLSKPRNWEKLTDKGKEAFRRMYGWISNPRAIELLCAVAPRRNQPMGGPEKLRSFWNDSLHSIKFLLQTKQRDKLSPTSASNGGSASSQRTSRWRHDDIPKEKIITIYHREMAKLKEQESHLEHAVGSRSSHPRIKEEKSAEPADSVASSMASTVGGAATGSSSPLPVNVPLNPAQALFAAKCHNGLSPITQEQLERCAPLDTEDLVKRVKDFLSKNSISQRLFGENVVGLSQGSVSDLLAKPKPWIMLTPKGREPFIRMQLFLNEAQSIECKSETGDGIHFENLLTFLMKNWAFLIVLFVNRLTF</sequence>
<keyword evidence="6" id="KW-0238">DNA-binding</keyword>
<evidence type="ECO:0000313" key="12">
    <source>
        <dbReference type="WBParaSite" id="GPUH_0002354501-mRNA-1"/>
    </source>
</evidence>
<evidence type="ECO:0000256" key="5">
    <source>
        <dbReference type="ARBA" id="ARBA00023054"/>
    </source>
</evidence>
<dbReference type="SUPFAM" id="SSF47413">
    <property type="entry name" value="lambda repressor-like DNA-binding domains"/>
    <property type="match status" value="2"/>
</dbReference>
<feature type="compositionally biased region" description="Polar residues" evidence="10">
    <location>
        <begin position="79"/>
        <end position="94"/>
    </location>
</feature>
<evidence type="ECO:0000256" key="9">
    <source>
        <dbReference type="ARBA" id="ARBA00023242"/>
    </source>
</evidence>
<evidence type="ECO:0000256" key="1">
    <source>
        <dbReference type="ARBA" id="ARBA00004123"/>
    </source>
</evidence>